<dbReference type="Proteomes" id="UP000019116">
    <property type="component" value="Chromosome Un"/>
</dbReference>
<dbReference type="PANTHER" id="PTHR36766">
    <property type="entry name" value="PLANT BROAD-SPECTRUM MILDEW RESISTANCE PROTEIN RPW8"/>
    <property type="match status" value="1"/>
</dbReference>
<dbReference type="SMR" id="A0A3B6U651"/>
<name>A0A3B6U651_WHEAT</name>
<dbReference type="InterPro" id="IPR032675">
    <property type="entry name" value="LRR_dom_sf"/>
</dbReference>
<evidence type="ECO:0000313" key="1">
    <source>
        <dbReference type="EnsemblPlants" id="TraesCSU02G113800.3"/>
    </source>
</evidence>
<keyword evidence="2" id="KW-1185">Reference proteome</keyword>
<proteinExistence type="predicted"/>
<sequence length="213" mass="24699">MVQMSSRWLNLSIWRISRADNVLSSWGECASSAAASSSSSSVSKLEVEYSELPLHQWRLLHHLHRLSDLTISDCNDLTISPQISRAFTSLESLEFRSLEKLPEWLGELTSLRQLNLISIRHLQELHENMRQLRQLQSLHLHFCNTSTSPPQWLGELTLLKTLKITYCKGIISLPESILTNLQELYISNCPELYRWCKLEENQMKLAHIKEKFI</sequence>
<dbReference type="EnsemblPlants" id="TraesCSU02G113800.3">
    <property type="protein sequence ID" value="TraesCSU02G113800.3"/>
    <property type="gene ID" value="TraesCSU02G113800"/>
</dbReference>
<protein>
    <submittedName>
        <fullName evidence="1">Uncharacterized protein</fullName>
    </submittedName>
</protein>
<dbReference type="Gene3D" id="3.80.10.10">
    <property type="entry name" value="Ribonuclease Inhibitor"/>
    <property type="match status" value="1"/>
</dbReference>
<dbReference type="SUPFAM" id="SSF52058">
    <property type="entry name" value="L domain-like"/>
    <property type="match status" value="1"/>
</dbReference>
<organism evidence="1">
    <name type="scientific">Triticum aestivum</name>
    <name type="common">Wheat</name>
    <dbReference type="NCBI Taxonomy" id="4565"/>
    <lineage>
        <taxon>Eukaryota</taxon>
        <taxon>Viridiplantae</taxon>
        <taxon>Streptophyta</taxon>
        <taxon>Embryophyta</taxon>
        <taxon>Tracheophyta</taxon>
        <taxon>Spermatophyta</taxon>
        <taxon>Magnoliopsida</taxon>
        <taxon>Liliopsida</taxon>
        <taxon>Poales</taxon>
        <taxon>Poaceae</taxon>
        <taxon>BOP clade</taxon>
        <taxon>Pooideae</taxon>
        <taxon>Triticodae</taxon>
        <taxon>Triticeae</taxon>
        <taxon>Triticinae</taxon>
        <taxon>Triticum</taxon>
    </lineage>
</organism>
<reference evidence="1" key="2">
    <citation type="submission" date="2018-10" db="UniProtKB">
        <authorList>
            <consortium name="EnsemblPlants"/>
        </authorList>
    </citation>
    <scope>IDENTIFICATION</scope>
</reference>
<reference evidence="1" key="1">
    <citation type="submission" date="2018-08" db="EMBL/GenBank/DDBJ databases">
        <authorList>
            <person name="Rossello M."/>
        </authorList>
    </citation>
    <scope>NUCLEOTIDE SEQUENCE [LARGE SCALE GENOMIC DNA]</scope>
    <source>
        <strain evidence="1">cv. Chinese Spring</strain>
    </source>
</reference>
<dbReference type="AlphaFoldDB" id="A0A3B6U651"/>
<dbReference type="OrthoDB" id="615124at2759"/>
<dbReference type="PANTHER" id="PTHR36766:SF30">
    <property type="entry name" value="TIR-NBS TYPE DISEASE RESISTANCE PROTEIN-RELATED"/>
    <property type="match status" value="1"/>
</dbReference>
<accession>A0A3B6U651</accession>
<evidence type="ECO:0000313" key="2">
    <source>
        <dbReference type="Proteomes" id="UP000019116"/>
    </source>
</evidence>
<dbReference type="Gramene" id="TraesCSU02G113800.3">
    <property type="protein sequence ID" value="TraesCSU02G113800.3"/>
    <property type="gene ID" value="TraesCSU02G113800"/>
</dbReference>